<protein>
    <submittedName>
        <fullName evidence="10">Arginine ABC transporter substrate-binding protein</fullName>
    </submittedName>
</protein>
<dbReference type="Proteomes" id="UP000885283">
    <property type="component" value="Unassembled WGS sequence"/>
</dbReference>
<dbReference type="GO" id="GO:0015276">
    <property type="term" value="F:ligand-gated monoatomic ion channel activity"/>
    <property type="evidence" value="ECO:0007669"/>
    <property type="project" value="InterPro"/>
</dbReference>
<evidence type="ECO:0000256" key="2">
    <source>
        <dbReference type="ARBA" id="ARBA00010333"/>
    </source>
</evidence>
<dbReference type="EMBL" id="RSUV01000031">
    <property type="protein sequence ID" value="MIV46877.1"/>
    <property type="molecule type" value="Genomic_DNA"/>
</dbReference>
<dbReference type="PANTHER" id="PTHR35936">
    <property type="entry name" value="MEMBRANE-BOUND LYTIC MUREIN TRANSGLYCOSYLASE F"/>
    <property type="match status" value="1"/>
</dbReference>
<dbReference type="RefSeq" id="WP_070802923.1">
    <property type="nucleotide sequence ID" value="NZ_JBFNGL010000044.1"/>
</dbReference>
<dbReference type="InterPro" id="IPR018313">
    <property type="entry name" value="SBP_3_CS"/>
</dbReference>
<dbReference type="EMBL" id="MLTE01000021">
    <property type="protein sequence ID" value="OHJ47019.1"/>
    <property type="molecule type" value="Genomic_DNA"/>
</dbReference>
<comment type="similarity">
    <text evidence="2 4">Belongs to the bacterial solute-binding protein 3 family.</text>
</comment>
<dbReference type="GO" id="GO:0016020">
    <property type="term" value="C:membrane"/>
    <property type="evidence" value="ECO:0007669"/>
    <property type="project" value="InterPro"/>
</dbReference>
<proteinExistence type="inferred from homology"/>
<dbReference type="SUPFAM" id="SSF53850">
    <property type="entry name" value="Periplasmic binding protein-like II"/>
    <property type="match status" value="1"/>
</dbReference>
<reference evidence="10" key="1">
    <citation type="submission" date="2016-09" db="EMBL/GenBank/DDBJ databases">
        <title>Whole genome sequencing of Salmonella enterica.</title>
        <authorList>
            <person name="Bell R."/>
        </authorList>
    </citation>
    <scope>NUCLEOTIDE SEQUENCE [LARGE SCALE GENOMIC DNA]</scope>
    <source>
        <strain evidence="10">CFSAN044929</strain>
    </source>
</reference>
<dbReference type="EMBL" id="RSMR01000092">
    <property type="protein sequence ID" value="MIK95276.1"/>
    <property type="molecule type" value="Genomic_DNA"/>
</dbReference>
<dbReference type="CDD" id="cd13700">
    <property type="entry name" value="PBP2_Arg_STM4351"/>
    <property type="match status" value="1"/>
</dbReference>
<dbReference type="SMART" id="SM00079">
    <property type="entry name" value="PBPe"/>
    <property type="match status" value="1"/>
</dbReference>
<feature type="domain" description="Solute-binding protein family 3/N-terminal" evidence="6">
    <location>
        <begin position="22"/>
        <end position="244"/>
    </location>
</feature>
<evidence type="ECO:0000256" key="1">
    <source>
        <dbReference type="ARBA" id="ARBA00004196"/>
    </source>
</evidence>
<keyword evidence="3 5" id="KW-0732">Signal</keyword>
<accession>A0A3F3IYV3</accession>
<evidence type="ECO:0000256" key="5">
    <source>
        <dbReference type="SAM" id="SignalP"/>
    </source>
</evidence>
<comment type="caution">
    <text evidence="10">The sequence shown here is derived from an EMBL/GenBank/DDBJ whole genome shotgun (WGS) entry which is preliminary data.</text>
</comment>
<evidence type="ECO:0000313" key="10">
    <source>
        <dbReference type="EMBL" id="OHJ47019.1"/>
    </source>
</evidence>
<dbReference type="Pfam" id="PF00497">
    <property type="entry name" value="SBP_bac_3"/>
    <property type="match status" value="1"/>
</dbReference>
<evidence type="ECO:0000259" key="7">
    <source>
        <dbReference type="SMART" id="SM00079"/>
    </source>
</evidence>
<reference evidence="8" key="2">
    <citation type="submission" date="2018-08" db="EMBL/GenBank/DDBJ databases">
        <authorList>
            <consortium name="GenomeTrakr network: Whole genome sequencing for foodborne pathogen traceback"/>
        </authorList>
    </citation>
    <scope>NUCLEOTIDE SEQUENCE [LARGE SCALE GENOMIC DNA]</scope>
    <source>
        <strain evidence="9">CFSAN048114</strain>
        <strain evidence="8">FLUFL-1338</strain>
    </source>
</reference>
<evidence type="ECO:0000313" key="8">
    <source>
        <dbReference type="EMBL" id="MIK95276.1"/>
    </source>
</evidence>
<gene>
    <name evidence="9" type="ORF">A7E06_26155</name>
    <name evidence="10" type="ORF">A7S51_22860</name>
    <name evidence="8" type="ORF">KO51_28485</name>
</gene>
<feature type="chain" id="PRO_5036082451" evidence="5">
    <location>
        <begin position="21"/>
        <end position="248"/>
    </location>
</feature>
<dbReference type="SMART" id="SM00062">
    <property type="entry name" value="PBPb"/>
    <property type="match status" value="1"/>
</dbReference>
<organism evidence="10">
    <name type="scientific">Salmonella enterica</name>
    <name type="common">Salmonella choleraesuis</name>
    <dbReference type="NCBI Taxonomy" id="28901"/>
    <lineage>
        <taxon>Bacteria</taxon>
        <taxon>Pseudomonadati</taxon>
        <taxon>Pseudomonadota</taxon>
        <taxon>Gammaproteobacteria</taxon>
        <taxon>Enterobacterales</taxon>
        <taxon>Enterobacteriaceae</taxon>
        <taxon>Salmonella</taxon>
    </lineage>
</organism>
<feature type="domain" description="Ionotropic glutamate receptor C-terminal" evidence="7">
    <location>
        <begin position="22"/>
        <end position="243"/>
    </location>
</feature>
<evidence type="ECO:0000256" key="3">
    <source>
        <dbReference type="ARBA" id="ARBA00022729"/>
    </source>
</evidence>
<dbReference type="InterPro" id="IPR001320">
    <property type="entry name" value="Iontro_rcpt_C"/>
</dbReference>
<dbReference type="Proteomes" id="UP000866740">
    <property type="component" value="Unassembled WGS sequence"/>
</dbReference>
<dbReference type="Proteomes" id="UP000839530">
    <property type="component" value="Unassembled WGS sequence"/>
</dbReference>
<dbReference type="PROSITE" id="PS01039">
    <property type="entry name" value="SBP_BACTERIAL_3"/>
    <property type="match status" value="1"/>
</dbReference>
<dbReference type="Gene3D" id="3.40.190.10">
    <property type="entry name" value="Periplasmic binding protein-like II"/>
    <property type="match status" value="2"/>
</dbReference>
<dbReference type="AlphaFoldDB" id="A0A3F3IYV3"/>
<evidence type="ECO:0000256" key="4">
    <source>
        <dbReference type="RuleBase" id="RU003744"/>
    </source>
</evidence>
<evidence type="ECO:0000259" key="6">
    <source>
        <dbReference type="SMART" id="SM00062"/>
    </source>
</evidence>
<evidence type="ECO:0000313" key="9">
    <source>
        <dbReference type="EMBL" id="MIV46877.1"/>
    </source>
</evidence>
<dbReference type="PANTHER" id="PTHR35936:SF36">
    <property type="entry name" value="ABC TRANSPORTER ARGININE-BINDING PROTEIN 1"/>
    <property type="match status" value="1"/>
</dbReference>
<name>A0A3F3IYV3_SALER</name>
<dbReference type="InterPro" id="IPR001638">
    <property type="entry name" value="Solute-binding_3/MltF_N"/>
</dbReference>
<dbReference type="GO" id="GO:0030288">
    <property type="term" value="C:outer membrane-bounded periplasmic space"/>
    <property type="evidence" value="ECO:0007669"/>
    <property type="project" value="UniProtKB-ARBA"/>
</dbReference>
<feature type="signal peptide" evidence="5">
    <location>
        <begin position="1"/>
        <end position="20"/>
    </location>
</feature>
<comment type="subcellular location">
    <subcellularLocation>
        <location evidence="1">Cell envelope</location>
    </subcellularLocation>
</comment>
<sequence>MNKSVIFFIITFLMSGSALAEKIRFSTSATNPPFESFDDHNQLSGFDIDLAKALCKRMQAECTFTNQAFDSLIPALKFRKSDAVISSLDITPERSKQVTFSDPYYENSASVVAKKGLYSTFDDFRGKRIGVENGSTHQKFLQDKHPEIKTVAYDSYLSAFTDLKNGRTEGVFGDTAAVHEYLKTNPQLGTAIRKVTDTDYFGTGLGIAVNRDNPALILKINKALWEIKHDGTYNKIIDKWVPEQDIKN</sequence>